<evidence type="ECO:0000313" key="1">
    <source>
        <dbReference type="EMBL" id="JAC52188.1"/>
    </source>
</evidence>
<name>A0A034WEL2_BACDO</name>
<proteinExistence type="predicted"/>
<dbReference type="OrthoDB" id="7788754at2759"/>
<protein>
    <submittedName>
        <fullName evidence="1">Uncharacterized protein</fullName>
    </submittedName>
</protein>
<dbReference type="AlphaFoldDB" id="A0A034WEL2"/>
<accession>A0A034WEL2</accession>
<reference evidence="1" key="1">
    <citation type="journal article" date="2014" name="BMC Genomics">
        <title>Characterizing the developmental transcriptome of the oriental fruit fly, Bactrocera dorsalis (Diptera: Tephritidae) through comparative genomic analysis with Drosophila melanogaster utilizing modENCODE datasets.</title>
        <authorList>
            <person name="Geib S.M."/>
            <person name="Calla B."/>
            <person name="Hall B."/>
            <person name="Hou S."/>
            <person name="Manoukis N.C."/>
        </authorList>
    </citation>
    <scope>NUCLEOTIDE SEQUENCE</scope>
    <source>
        <strain evidence="1">Punador</strain>
    </source>
</reference>
<organism evidence="1">
    <name type="scientific">Bactrocera dorsalis</name>
    <name type="common">Oriental fruit fly</name>
    <name type="synonym">Dacus dorsalis</name>
    <dbReference type="NCBI Taxonomy" id="27457"/>
    <lineage>
        <taxon>Eukaryota</taxon>
        <taxon>Metazoa</taxon>
        <taxon>Ecdysozoa</taxon>
        <taxon>Arthropoda</taxon>
        <taxon>Hexapoda</taxon>
        <taxon>Insecta</taxon>
        <taxon>Pterygota</taxon>
        <taxon>Neoptera</taxon>
        <taxon>Endopterygota</taxon>
        <taxon>Diptera</taxon>
        <taxon>Brachycera</taxon>
        <taxon>Muscomorpha</taxon>
        <taxon>Tephritoidea</taxon>
        <taxon>Tephritidae</taxon>
        <taxon>Bactrocera</taxon>
        <taxon>Bactrocera</taxon>
    </lineage>
</organism>
<dbReference type="EMBL" id="GAKP01006764">
    <property type="protein sequence ID" value="JAC52188.1"/>
    <property type="molecule type" value="Transcribed_RNA"/>
</dbReference>
<sequence>QQLVGEIDELFEYYGSQNKMHLLQFEKECISKKREAKQFISESLKKISWYASVDDTRSTYNTALKEACDLYKQLEDSALFNKGIHEEYLEELKREAKAEYEWYKERAENTDRLKKFAGAAVIGGALGIVAAIPPVGIARFVGAIGPKEAIEAIEAAATYAAAGSVAVVMTLEEATVAATRNIPTEKNI</sequence>
<feature type="non-terminal residue" evidence="1">
    <location>
        <position position="1"/>
    </location>
</feature>